<name>A0A0F9MIG0_9ZZZZ</name>
<gene>
    <name evidence="2" type="ORF">LCGC14_1379590</name>
</gene>
<accession>A0A0F9MIG0</accession>
<feature type="transmembrane region" description="Helical" evidence="1">
    <location>
        <begin position="56"/>
        <end position="80"/>
    </location>
</feature>
<proteinExistence type="predicted"/>
<reference evidence="2" key="1">
    <citation type="journal article" date="2015" name="Nature">
        <title>Complex archaea that bridge the gap between prokaryotes and eukaryotes.</title>
        <authorList>
            <person name="Spang A."/>
            <person name="Saw J.H."/>
            <person name="Jorgensen S.L."/>
            <person name="Zaremba-Niedzwiedzka K."/>
            <person name="Martijn J."/>
            <person name="Lind A.E."/>
            <person name="van Eijk R."/>
            <person name="Schleper C."/>
            <person name="Guy L."/>
            <person name="Ettema T.J."/>
        </authorList>
    </citation>
    <scope>NUCLEOTIDE SEQUENCE</scope>
</reference>
<comment type="caution">
    <text evidence="2">The sequence shown here is derived from an EMBL/GenBank/DDBJ whole genome shotgun (WGS) entry which is preliminary data.</text>
</comment>
<dbReference type="EMBL" id="LAZR01008800">
    <property type="protein sequence ID" value="KKM76500.1"/>
    <property type="molecule type" value="Genomic_DNA"/>
</dbReference>
<keyword evidence="1" id="KW-0812">Transmembrane</keyword>
<dbReference type="Gene3D" id="1.10.3370.10">
    <property type="entry name" value="SecY subunit domain"/>
    <property type="match status" value="1"/>
</dbReference>
<protein>
    <recommendedName>
        <fullName evidence="3">Preprotein translocase subunit SecY</fullName>
    </recommendedName>
</protein>
<evidence type="ECO:0000313" key="2">
    <source>
        <dbReference type="EMBL" id="KKM76500.1"/>
    </source>
</evidence>
<dbReference type="PRINTS" id="PR00303">
    <property type="entry name" value="SECYTRNLCASE"/>
</dbReference>
<keyword evidence="1" id="KW-1133">Transmembrane helix</keyword>
<organism evidence="2">
    <name type="scientific">marine sediment metagenome</name>
    <dbReference type="NCBI Taxonomy" id="412755"/>
    <lineage>
        <taxon>unclassified sequences</taxon>
        <taxon>metagenomes</taxon>
        <taxon>ecological metagenomes</taxon>
    </lineage>
</organism>
<keyword evidence="1" id="KW-0472">Membrane</keyword>
<sequence>MLERFQNIFRIPELRRRILFTLGVFVVFRFGIFVPIPGINADALAQSAIFETGAFGLMNIFGGGALSRMSIFAMGIMPYISTSI</sequence>
<dbReference type="InterPro" id="IPR023201">
    <property type="entry name" value="SecY_dom_sf"/>
</dbReference>
<feature type="non-terminal residue" evidence="2">
    <location>
        <position position="84"/>
    </location>
</feature>
<dbReference type="AlphaFoldDB" id="A0A0F9MIG0"/>
<feature type="transmembrane region" description="Helical" evidence="1">
    <location>
        <begin position="18"/>
        <end position="36"/>
    </location>
</feature>
<dbReference type="SUPFAM" id="SSF103491">
    <property type="entry name" value="Preprotein translocase SecY subunit"/>
    <property type="match status" value="1"/>
</dbReference>
<evidence type="ECO:0008006" key="3">
    <source>
        <dbReference type="Google" id="ProtNLM"/>
    </source>
</evidence>
<evidence type="ECO:0000256" key="1">
    <source>
        <dbReference type="SAM" id="Phobius"/>
    </source>
</evidence>